<feature type="chain" id="PRO_5046526117" evidence="1">
    <location>
        <begin position="19"/>
        <end position="174"/>
    </location>
</feature>
<dbReference type="InterPro" id="IPR032269">
    <property type="entry name" value="DUF4833"/>
</dbReference>
<feature type="signal peptide" evidence="1">
    <location>
        <begin position="1"/>
        <end position="18"/>
    </location>
</feature>
<sequence length="174" mass="20393">MKGLLTRFFLFFISFCWAQSNYPVPKAAAGQLFYIQHSASTNTYVYEVRLRDGKIDANNPIEVYRILFEERGQKANLTLTQRKLAYGYTAQKITDNNYKFSLAAEKKHFMTLVYLNGKYVVETTVNNKKIILHKMFIKIKDNTNPLKFEVDYILFYGKDLKTNKELVEKLMITN</sequence>
<evidence type="ECO:0000256" key="1">
    <source>
        <dbReference type="SAM" id="SignalP"/>
    </source>
</evidence>
<evidence type="ECO:0000313" key="3">
    <source>
        <dbReference type="EMBL" id="UYW01356.1"/>
    </source>
</evidence>
<evidence type="ECO:0000259" key="2">
    <source>
        <dbReference type="Pfam" id="PF16117"/>
    </source>
</evidence>
<gene>
    <name evidence="3" type="ORF">K5I29_13125</name>
</gene>
<keyword evidence="4" id="KW-1185">Reference proteome</keyword>
<dbReference type="EMBL" id="CP081495">
    <property type="protein sequence ID" value="UYW01356.1"/>
    <property type="molecule type" value="Genomic_DNA"/>
</dbReference>
<proteinExistence type="predicted"/>
<protein>
    <submittedName>
        <fullName evidence="3">DUF4833 domain-containing protein</fullName>
    </submittedName>
</protein>
<evidence type="ECO:0000313" key="4">
    <source>
        <dbReference type="Proteomes" id="UP001163328"/>
    </source>
</evidence>
<accession>A0ABY6M2J0</accession>
<keyword evidence="1" id="KW-0732">Signal</keyword>
<organism evidence="3 4">
    <name type="scientific">Flavobacterium agricola</name>
    <dbReference type="NCBI Taxonomy" id="2870839"/>
    <lineage>
        <taxon>Bacteria</taxon>
        <taxon>Pseudomonadati</taxon>
        <taxon>Bacteroidota</taxon>
        <taxon>Flavobacteriia</taxon>
        <taxon>Flavobacteriales</taxon>
        <taxon>Flavobacteriaceae</taxon>
        <taxon>Flavobacterium</taxon>
    </lineage>
</organism>
<dbReference type="Pfam" id="PF16117">
    <property type="entry name" value="DUF4833"/>
    <property type="match status" value="1"/>
</dbReference>
<name>A0ABY6M2J0_9FLAO</name>
<feature type="domain" description="DUF4833" evidence="2">
    <location>
        <begin position="33"/>
        <end position="169"/>
    </location>
</feature>
<dbReference type="RefSeq" id="WP_264433825.1">
    <property type="nucleotide sequence ID" value="NZ_CP081495.1"/>
</dbReference>
<dbReference type="Proteomes" id="UP001163328">
    <property type="component" value="Chromosome"/>
</dbReference>
<reference evidence="3" key="1">
    <citation type="submission" date="2021-08" db="EMBL/GenBank/DDBJ databases">
        <title>Flavobacterium sp. strain CC-SYL302.</title>
        <authorList>
            <person name="Lin S.-Y."/>
            <person name="Lee T.-H."/>
            <person name="Young C.-C."/>
        </authorList>
    </citation>
    <scope>NUCLEOTIDE SEQUENCE</scope>
    <source>
        <strain evidence="3">CC-SYL302</strain>
    </source>
</reference>